<gene>
    <name evidence="2" type="ORF">GIL414_LOCUS36634</name>
    <name evidence="3" type="ORF">GIL414_LOCUS39886</name>
</gene>
<reference evidence="2" key="1">
    <citation type="submission" date="2021-02" db="EMBL/GenBank/DDBJ databases">
        <authorList>
            <person name="Nowell W R."/>
        </authorList>
    </citation>
    <scope>NUCLEOTIDE SEQUENCE</scope>
</reference>
<dbReference type="AlphaFoldDB" id="A0A8S2YHI3"/>
<protein>
    <submittedName>
        <fullName evidence="2">Uncharacterized protein</fullName>
    </submittedName>
</protein>
<feature type="region of interest" description="Disordered" evidence="1">
    <location>
        <begin position="1"/>
        <end position="36"/>
    </location>
</feature>
<dbReference type="EMBL" id="CAJOBJ010091671">
    <property type="protein sequence ID" value="CAF4545949.1"/>
    <property type="molecule type" value="Genomic_DNA"/>
</dbReference>
<feature type="compositionally biased region" description="Pro residues" evidence="1">
    <location>
        <begin position="1"/>
        <end position="12"/>
    </location>
</feature>
<evidence type="ECO:0000313" key="3">
    <source>
        <dbReference type="EMBL" id="CAF4623600.1"/>
    </source>
</evidence>
<proteinExistence type="predicted"/>
<evidence type="ECO:0000313" key="4">
    <source>
        <dbReference type="Proteomes" id="UP000681720"/>
    </source>
</evidence>
<feature type="compositionally biased region" description="Polar residues" evidence="1">
    <location>
        <begin position="13"/>
        <end position="25"/>
    </location>
</feature>
<sequence>LYPPTPSTPPPTCNDSSTWLGSGNYQALHPTPTPNPSTYRHYSNPCSFYPTNNFYDPSQPQWTSQPTIPIKFESSYSPPL</sequence>
<dbReference type="Proteomes" id="UP000681720">
    <property type="component" value="Unassembled WGS sequence"/>
</dbReference>
<comment type="caution">
    <text evidence="2">The sequence shown here is derived from an EMBL/GenBank/DDBJ whole genome shotgun (WGS) entry which is preliminary data.</text>
</comment>
<name>A0A8S2YHI3_9BILA</name>
<evidence type="ECO:0000313" key="2">
    <source>
        <dbReference type="EMBL" id="CAF4545949.1"/>
    </source>
</evidence>
<accession>A0A8S2YHI3</accession>
<evidence type="ECO:0000256" key="1">
    <source>
        <dbReference type="SAM" id="MobiDB-lite"/>
    </source>
</evidence>
<dbReference type="EMBL" id="CAJOBJ010109255">
    <property type="protein sequence ID" value="CAF4623600.1"/>
    <property type="molecule type" value="Genomic_DNA"/>
</dbReference>
<organism evidence="2 4">
    <name type="scientific">Rotaria magnacalcarata</name>
    <dbReference type="NCBI Taxonomy" id="392030"/>
    <lineage>
        <taxon>Eukaryota</taxon>
        <taxon>Metazoa</taxon>
        <taxon>Spiralia</taxon>
        <taxon>Gnathifera</taxon>
        <taxon>Rotifera</taxon>
        <taxon>Eurotatoria</taxon>
        <taxon>Bdelloidea</taxon>
        <taxon>Philodinida</taxon>
        <taxon>Philodinidae</taxon>
        <taxon>Rotaria</taxon>
    </lineage>
</organism>
<feature type="non-terminal residue" evidence="2">
    <location>
        <position position="1"/>
    </location>
</feature>
<feature type="non-terminal residue" evidence="2">
    <location>
        <position position="80"/>
    </location>
</feature>